<accession>A0AAF0XYE4</accession>
<dbReference type="Pfam" id="PF24750">
    <property type="entry name" value="b-prop_At3g26010-like"/>
    <property type="match status" value="1"/>
</dbReference>
<dbReference type="InterPro" id="IPR055290">
    <property type="entry name" value="At3g26010-like"/>
</dbReference>
<evidence type="ECO:0000313" key="3">
    <source>
        <dbReference type="Proteomes" id="UP000077755"/>
    </source>
</evidence>
<dbReference type="Gene3D" id="2.120.10.80">
    <property type="entry name" value="Kelch-type beta propeller"/>
    <property type="match status" value="1"/>
</dbReference>
<evidence type="ECO:0000313" key="2">
    <source>
        <dbReference type="EMBL" id="WOH15722.1"/>
    </source>
</evidence>
<dbReference type="EMBL" id="CP093351">
    <property type="protein sequence ID" value="WOH15722.1"/>
    <property type="molecule type" value="Genomic_DNA"/>
</dbReference>
<organism evidence="2 3">
    <name type="scientific">Daucus carota subsp. sativus</name>
    <name type="common">Carrot</name>
    <dbReference type="NCBI Taxonomy" id="79200"/>
    <lineage>
        <taxon>Eukaryota</taxon>
        <taxon>Viridiplantae</taxon>
        <taxon>Streptophyta</taxon>
        <taxon>Embryophyta</taxon>
        <taxon>Tracheophyta</taxon>
        <taxon>Spermatophyta</taxon>
        <taxon>Magnoliopsida</taxon>
        <taxon>eudicotyledons</taxon>
        <taxon>Gunneridae</taxon>
        <taxon>Pentapetalae</taxon>
        <taxon>asterids</taxon>
        <taxon>campanulids</taxon>
        <taxon>Apiales</taxon>
        <taxon>Apiaceae</taxon>
        <taxon>Apioideae</taxon>
        <taxon>Scandiceae</taxon>
        <taxon>Daucinae</taxon>
        <taxon>Daucus</taxon>
        <taxon>Daucus sect. Daucus</taxon>
    </lineage>
</organism>
<dbReference type="InterPro" id="IPR056592">
    <property type="entry name" value="Beta-prop_At3g26010-like"/>
</dbReference>
<dbReference type="InterPro" id="IPR015915">
    <property type="entry name" value="Kelch-typ_b-propeller"/>
</dbReference>
<dbReference type="AlphaFoldDB" id="A0AAF0XYE4"/>
<proteinExistence type="predicted"/>
<name>A0AAF0XYE4_DAUCS</name>
<evidence type="ECO:0000259" key="1">
    <source>
        <dbReference type="Pfam" id="PF24750"/>
    </source>
</evidence>
<sequence length="286" mass="32159">MVQSCNGLSLFRFNAVYAHNFHCVRNLVTNQLKLVPVPKLNAENYGYVANCCLAFEPLVSPHFKVICVQVVICPSRRRLVSKFLKFSSETGQWVDTSVSVVGTGLEFARGEYCNGAVYLIRVNRLSCYRFDIDAAKLTQIALPPQARGSHFRHFGESCGHLYLAGVRDNTAKILNVYELDLVNMKWKIKHWVHIDRLISSFPQVIVNGGNQMCHSTQSMLGVFRGERDEDSALIANVLGTVVSYNFKRKKVEVLLSELQWKDDIRSISAGPPFVPAYPLIASLHPL</sequence>
<protein>
    <recommendedName>
        <fullName evidence="1">F-box protein At3g26010-like beta-propeller domain-containing protein</fullName>
    </recommendedName>
</protein>
<dbReference type="PANTHER" id="PTHR35546">
    <property type="entry name" value="F-BOX PROTEIN INTERACTION DOMAIN PROTEIN-RELATED"/>
    <property type="match status" value="1"/>
</dbReference>
<gene>
    <name evidence="2" type="ORF">DCAR_0935265</name>
</gene>
<dbReference type="PANTHER" id="PTHR35546:SF130">
    <property type="entry name" value="EXPRESSED PROTEIN"/>
    <property type="match status" value="1"/>
</dbReference>
<feature type="domain" description="F-box protein At3g26010-like beta-propeller" evidence="1">
    <location>
        <begin position="3"/>
        <end position="203"/>
    </location>
</feature>
<keyword evidence="3" id="KW-1185">Reference proteome</keyword>
<dbReference type="Proteomes" id="UP000077755">
    <property type="component" value="Chromosome 9"/>
</dbReference>
<reference evidence="2" key="1">
    <citation type="journal article" date="2016" name="Nat. Genet.">
        <title>A high-quality carrot genome assembly provides new insights into carotenoid accumulation and asterid genome evolution.</title>
        <authorList>
            <person name="Iorizzo M."/>
            <person name="Ellison S."/>
            <person name="Senalik D."/>
            <person name="Zeng P."/>
            <person name="Satapoomin P."/>
            <person name="Huang J."/>
            <person name="Bowman M."/>
            <person name="Iovene M."/>
            <person name="Sanseverino W."/>
            <person name="Cavagnaro P."/>
            <person name="Yildiz M."/>
            <person name="Macko-Podgorni A."/>
            <person name="Moranska E."/>
            <person name="Grzebelus E."/>
            <person name="Grzebelus D."/>
            <person name="Ashrafi H."/>
            <person name="Zheng Z."/>
            <person name="Cheng S."/>
            <person name="Spooner D."/>
            <person name="Van Deynze A."/>
            <person name="Simon P."/>
        </authorList>
    </citation>
    <scope>NUCLEOTIDE SEQUENCE</scope>
    <source>
        <tissue evidence="2">Leaf</tissue>
    </source>
</reference>
<reference evidence="2" key="2">
    <citation type="submission" date="2022-03" db="EMBL/GenBank/DDBJ databases">
        <title>Draft title - Genomic analysis of global carrot germplasm unveils the trajectory of domestication and the origin of high carotenoid orange carrot.</title>
        <authorList>
            <person name="Iorizzo M."/>
            <person name="Ellison S."/>
            <person name="Senalik D."/>
            <person name="Macko-Podgorni A."/>
            <person name="Grzebelus D."/>
            <person name="Bostan H."/>
            <person name="Rolling W."/>
            <person name="Curaba J."/>
            <person name="Simon P."/>
        </authorList>
    </citation>
    <scope>NUCLEOTIDE SEQUENCE</scope>
    <source>
        <tissue evidence="2">Leaf</tissue>
    </source>
</reference>
<dbReference type="SUPFAM" id="SSF117281">
    <property type="entry name" value="Kelch motif"/>
    <property type="match status" value="1"/>
</dbReference>